<dbReference type="EMBL" id="CSBK01000843">
    <property type="protein sequence ID" value="COX99330.1"/>
    <property type="molecule type" value="Genomic_DNA"/>
</dbReference>
<protein>
    <submittedName>
        <fullName evidence="2">Uncharacterized protein</fullName>
    </submittedName>
</protein>
<sequence>MVEPSRSAGSKSGVNCTRVKSSPNAAAKDRAISVLPRPGRSSMSTWPRASTAVRMSVSAERFPTTTRSISSSTASQWAVVVAAGIIIVESYLF</sequence>
<evidence type="ECO:0000313" key="2">
    <source>
        <dbReference type="EMBL" id="COX99330.1"/>
    </source>
</evidence>
<comment type="caution">
    <text evidence="2">The sequence shown here is derived from an EMBL/GenBank/DDBJ whole genome shotgun (WGS) entry which is preliminary data.</text>
</comment>
<name>A0A916LB31_MYCTX</name>
<evidence type="ECO:0000313" key="3">
    <source>
        <dbReference type="Proteomes" id="UP000039021"/>
    </source>
</evidence>
<accession>A0A916LB31</accession>
<feature type="region of interest" description="Disordered" evidence="1">
    <location>
        <begin position="1"/>
        <end position="28"/>
    </location>
</feature>
<evidence type="ECO:0000256" key="1">
    <source>
        <dbReference type="SAM" id="MobiDB-lite"/>
    </source>
</evidence>
<gene>
    <name evidence="2" type="ORF">ERS007739_01982</name>
</gene>
<organism evidence="2 3">
    <name type="scientific">Mycobacterium tuberculosis</name>
    <dbReference type="NCBI Taxonomy" id="1773"/>
    <lineage>
        <taxon>Bacteria</taxon>
        <taxon>Bacillati</taxon>
        <taxon>Actinomycetota</taxon>
        <taxon>Actinomycetes</taxon>
        <taxon>Mycobacteriales</taxon>
        <taxon>Mycobacteriaceae</taxon>
        <taxon>Mycobacterium</taxon>
        <taxon>Mycobacterium tuberculosis complex</taxon>
    </lineage>
</organism>
<feature type="compositionally biased region" description="Polar residues" evidence="1">
    <location>
        <begin position="7"/>
        <end position="24"/>
    </location>
</feature>
<reference evidence="3" key="1">
    <citation type="submission" date="2015-03" db="EMBL/GenBank/DDBJ databases">
        <authorList>
            <consortium name="Pathogen Informatics"/>
        </authorList>
    </citation>
    <scope>NUCLEOTIDE SEQUENCE [LARGE SCALE GENOMIC DNA]</scope>
    <source>
        <strain evidence="3">N09902308</strain>
    </source>
</reference>
<proteinExistence type="predicted"/>
<dbReference type="AlphaFoldDB" id="A0A916LB31"/>
<dbReference type="Proteomes" id="UP000039021">
    <property type="component" value="Unassembled WGS sequence"/>
</dbReference>